<dbReference type="SUPFAM" id="SSF54593">
    <property type="entry name" value="Glyoxalase/Bleomycin resistance protein/Dihydroxybiphenyl dioxygenase"/>
    <property type="match status" value="1"/>
</dbReference>
<dbReference type="Pfam" id="PF13468">
    <property type="entry name" value="Glyoxalase_3"/>
    <property type="match status" value="1"/>
</dbReference>
<dbReference type="Proteomes" id="UP000196138">
    <property type="component" value="Chromosome"/>
</dbReference>
<dbReference type="InterPro" id="IPR037523">
    <property type="entry name" value="VOC_core"/>
</dbReference>
<dbReference type="KEGG" id="cser:CCO03_01900"/>
<dbReference type="InterPro" id="IPR025870">
    <property type="entry name" value="Glyoxalase-like_dom"/>
</dbReference>
<dbReference type="EMBL" id="CP021455">
    <property type="protein sequence ID" value="ARU03604.1"/>
    <property type="molecule type" value="Genomic_DNA"/>
</dbReference>
<evidence type="ECO:0000313" key="3">
    <source>
        <dbReference type="Proteomes" id="UP000196138"/>
    </source>
</evidence>
<dbReference type="InterPro" id="IPR029068">
    <property type="entry name" value="Glyas_Bleomycin-R_OHBP_Dase"/>
</dbReference>
<accession>A0A1Y0EIY3</accession>
<dbReference type="OrthoDB" id="7054074at2"/>
<evidence type="ECO:0000259" key="1">
    <source>
        <dbReference type="PROSITE" id="PS51819"/>
    </source>
</evidence>
<protein>
    <recommendedName>
        <fullName evidence="1">VOC domain-containing protein</fullName>
    </recommendedName>
</protein>
<keyword evidence="3" id="KW-1185">Reference proteome</keyword>
<dbReference type="AlphaFoldDB" id="A0A1Y0EIY3"/>
<reference evidence="2 3" key="1">
    <citation type="submission" date="2017-05" db="EMBL/GenBank/DDBJ databases">
        <authorList>
            <person name="Song R."/>
            <person name="Chenine A.L."/>
            <person name="Ruprecht R.M."/>
        </authorList>
    </citation>
    <scope>NUCLEOTIDE SEQUENCE [LARGE SCALE GENOMIC DNA]</scope>
    <source>
        <strain evidence="2 3">DSM 26136</strain>
    </source>
</reference>
<name>A0A1Y0EIY3_9BURK</name>
<evidence type="ECO:0000313" key="2">
    <source>
        <dbReference type="EMBL" id="ARU03604.1"/>
    </source>
</evidence>
<organism evidence="2 3">
    <name type="scientific">Comamonas serinivorans</name>
    <dbReference type="NCBI Taxonomy" id="1082851"/>
    <lineage>
        <taxon>Bacteria</taxon>
        <taxon>Pseudomonadati</taxon>
        <taxon>Pseudomonadota</taxon>
        <taxon>Betaproteobacteria</taxon>
        <taxon>Burkholderiales</taxon>
        <taxon>Comamonadaceae</taxon>
        <taxon>Comamonas</taxon>
    </lineage>
</organism>
<gene>
    <name evidence="2" type="ORF">CCO03_01900</name>
</gene>
<dbReference type="RefSeq" id="WP_087276525.1">
    <property type="nucleotide sequence ID" value="NZ_CP021455.1"/>
</dbReference>
<dbReference type="PROSITE" id="PS51819">
    <property type="entry name" value="VOC"/>
    <property type="match status" value="1"/>
</dbReference>
<proteinExistence type="predicted"/>
<feature type="domain" description="VOC" evidence="1">
    <location>
        <begin position="12"/>
        <end position="143"/>
    </location>
</feature>
<sequence length="251" mass="26305">MNTSSSRAPWTRIRQICLAAPQLEPAVQALQRTLGLQVAYRDPAVGKYGLENAVLPIGPGQFLEVVAPTRPDTAVGRFLARAASPDQLGAYMLICDCEDPAAARARADSLGIRVVNDYQYPDYHGVQLHPRDTGAVMIEFNATPGGEPLSGPYHPAGHDWQAAVTTASGGITAVRVQASDPAAMAQRWAALFGQPAQADAAGGFVIALALGRIEIGPLLGGTQDRLSEIVLSHAPANHGAAQTLCGLRVSV</sequence>
<dbReference type="Gene3D" id="3.10.180.10">
    <property type="entry name" value="2,3-Dihydroxybiphenyl 1,2-Dioxygenase, domain 1"/>
    <property type="match status" value="1"/>
</dbReference>